<evidence type="ECO:0000256" key="1">
    <source>
        <dbReference type="SAM" id="MobiDB-lite"/>
    </source>
</evidence>
<dbReference type="Proteomes" id="UP000027222">
    <property type="component" value="Unassembled WGS sequence"/>
</dbReference>
<dbReference type="AlphaFoldDB" id="A0A067SN94"/>
<keyword evidence="4" id="KW-1185">Reference proteome</keyword>
<evidence type="ECO:0000256" key="2">
    <source>
        <dbReference type="SAM" id="SignalP"/>
    </source>
</evidence>
<feature type="chain" id="PRO_5001645959" evidence="2">
    <location>
        <begin position="22"/>
        <end position="273"/>
    </location>
</feature>
<sequence length="273" mass="28146">MGHGVLPSFLLLLLPGRTALSCCDAAGLCKGRDGQDASTPTDYGAGRETGTAGVRAATTAFVFDSKDGMGVGVNVQLEAGLISEAEMGGHDDGAAAASWVAARMGHGTGQGRGVCGQVAKSRAGCLRKGMKGMKRVMMLNVEESIHTFHLEDLLSSLLRIGFVLREKTPFFLHGAGALVVRRPLLLPRPFPPHPAASHPTRERDEYLPSAAAPAGPAAVLRPAQACFASGVEAGRKAAAARGVLGWAGRTRAGLRGEREGGCSSGKAATTAHE</sequence>
<reference evidence="4" key="1">
    <citation type="journal article" date="2014" name="Proc. Natl. Acad. Sci. U.S.A.">
        <title>Extensive sampling of basidiomycete genomes demonstrates inadequacy of the white-rot/brown-rot paradigm for wood decay fungi.</title>
        <authorList>
            <person name="Riley R."/>
            <person name="Salamov A.A."/>
            <person name="Brown D.W."/>
            <person name="Nagy L.G."/>
            <person name="Floudas D."/>
            <person name="Held B.W."/>
            <person name="Levasseur A."/>
            <person name="Lombard V."/>
            <person name="Morin E."/>
            <person name="Otillar R."/>
            <person name="Lindquist E.A."/>
            <person name="Sun H."/>
            <person name="LaButti K.M."/>
            <person name="Schmutz J."/>
            <person name="Jabbour D."/>
            <person name="Luo H."/>
            <person name="Baker S.E."/>
            <person name="Pisabarro A.G."/>
            <person name="Walton J.D."/>
            <person name="Blanchette R.A."/>
            <person name="Henrissat B."/>
            <person name="Martin F."/>
            <person name="Cullen D."/>
            <person name="Hibbett D.S."/>
            <person name="Grigoriev I.V."/>
        </authorList>
    </citation>
    <scope>NUCLEOTIDE SEQUENCE [LARGE SCALE GENOMIC DNA]</scope>
    <source>
        <strain evidence="4">CBS 339.88</strain>
    </source>
</reference>
<accession>A0A067SN94</accession>
<proteinExistence type="predicted"/>
<evidence type="ECO:0000313" key="4">
    <source>
        <dbReference type="Proteomes" id="UP000027222"/>
    </source>
</evidence>
<name>A0A067SN94_GALM3</name>
<gene>
    <name evidence="3" type="ORF">GALMADRAFT_215929</name>
</gene>
<dbReference type="EMBL" id="KL142409">
    <property type="protein sequence ID" value="KDR68258.1"/>
    <property type="molecule type" value="Genomic_DNA"/>
</dbReference>
<protein>
    <submittedName>
        <fullName evidence="3">Uncharacterized protein</fullName>
    </submittedName>
</protein>
<evidence type="ECO:0000313" key="3">
    <source>
        <dbReference type="EMBL" id="KDR68258.1"/>
    </source>
</evidence>
<feature type="signal peptide" evidence="2">
    <location>
        <begin position="1"/>
        <end position="21"/>
    </location>
</feature>
<feature type="region of interest" description="Disordered" evidence="1">
    <location>
        <begin position="254"/>
        <end position="273"/>
    </location>
</feature>
<keyword evidence="2" id="KW-0732">Signal</keyword>
<dbReference type="HOGENOM" id="CLU_1019592_0_0_1"/>
<organism evidence="3 4">
    <name type="scientific">Galerina marginata (strain CBS 339.88)</name>
    <dbReference type="NCBI Taxonomy" id="685588"/>
    <lineage>
        <taxon>Eukaryota</taxon>
        <taxon>Fungi</taxon>
        <taxon>Dikarya</taxon>
        <taxon>Basidiomycota</taxon>
        <taxon>Agaricomycotina</taxon>
        <taxon>Agaricomycetes</taxon>
        <taxon>Agaricomycetidae</taxon>
        <taxon>Agaricales</taxon>
        <taxon>Agaricineae</taxon>
        <taxon>Strophariaceae</taxon>
        <taxon>Galerina</taxon>
    </lineage>
</organism>